<evidence type="ECO:0000259" key="2">
    <source>
        <dbReference type="Pfam" id="PF16344"/>
    </source>
</evidence>
<dbReference type="InterPro" id="IPR032508">
    <property type="entry name" value="FecR_C"/>
</dbReference>
<protein>
    <submittedName>
        <fullName evidence="3">DUF4974 domain-containing protein</fullName>
    </submittedName>
</protein>
<dbReference type="PANTHER" id="PTHR30273">
    <property type="entry name" value="PERIPLASMIC SIGNAL SENSOR AND SIGMA FACTOR ACTIVATOR FECR-RELATED"/>
    <property type="match status" value="1"/>
</dbReference>
<feature type="domain" description="Protein FecR C-terminal" evidence="2">
    <location>
        <begin position="259"/>
        <end position="326"/>
    </location>
</feature>
<evidence type="ECO:0000259" key="1">
    <source>
        <dbReference type="Pfam" id="PF04773"/>
    </source>
</evidence>
<sequence>MENQTKIENLLPLYFEGKTTLQENERIEAWLNANEEHARIASQLNMLYLATDIRRLAGNINMEKAWNKVKGKTRERHLPQWEWIQRVAAFMSIPLLISVLILYFEKAEVPVAQMIEVKTDVGMTTSVMLPDSTVVHLNAESSLRYPTFFAGEARRVELTGEAYFNVSRHPEKRFIVSTPCRSSIEVYGTRFNVEAYEEQDRISTTLVEGSVGFCYQDHEGNARKITLTPHHKLVYQPTSGNTRLYATSCELETAWKDGKIIFYDTPMDEILRILGKRYNVEFMVSNQRIKEYSFTGTFSTQRLERILEFFKISSRINWRYVDSENISDRKQKIELY</sequence>
<evidence type="ECO:0000313" key="4">
    <source>
        <dbReference type="Proteomes" id="UP000555193"/>
    </source>
</evidence>
<dbReference type="RefSeq" id="WP_172773230.1">
    <property type="nucleotide sequence ID" value="NZ_JABDSH010000089.1"/>
</dbReference>
<organism evidence="3 4">
    <name type="scientific">Phocaeicola vulgatus</name>
    <name type="common">Bacteroides vulgatus</name>
    <dbReference type="NCBI Taxonomy" id="821"/>
    <lineage>
        <taxon>Bacteria</taxon>
        <taxon>Pseudomonadati</taxon>
        <taxon>Bacteroidota</taxon>
        <taxon>Bacteroidia</taxon>
        <taxon>Bacteroidales</taxon>
        <taxon>Bacteroidaceae</taxon>
        <taxon>Phocaeicola</taxon>
    </lineage>
</organism>
<evidence type="ECO:0000313" key="3">
    <source>
        <dbReference type="EMBL" id="NMW37931.1"/>
    </source>
</evidence>
<dbReference type="PIRSF" id="PIRSF018266">
    <property type="entry name" value="FecR"/>
    <property type="match status" value="1"/>
</dbReference>
<name>A0ABD6L901_PHOVU</name>
<dbReference type="Gene3D" id="2.60.120.1440">
    <property type="match status" value="1"/>
</dbReference>
<comment type="caution">
    <text evidence="3">The sequence shown here is derived from an EMBL/GenBank/DDBJ whole genome shotgun (WGS) entry which is preliminary data.</text>
</comment>
<dbReference type="EMBL" id="JABDSH010000089">
    <property type="protein sequence ID" value="NMW37931.1"/>
    <property type="molecule type" value="Genomic_DNA"/>
</dbReference>
<gene>
    <name evidence="3" type="ORF">HKQ54_17710</name>
</gene>
<reference evidence="3 4" key="1">
    <citation type="submission" date="2020-04" db="EMBL/GenBank/DDBJ databases">
        <title>A novel gut-associated lysogenic phage, Bacteroides phage BV01, alters the host transcriptome and bile acid metabolism in Bacteroides vulgatus.</title>
        <authorList>
            <person name="Campbell D.E."/>
            <person name="Ly L."/>
            <person name="Ridlon J.M."/>
            <person name="Hsiao A."/>
            <person name="Degnan P.H."/>
        </authorList>
    </citation>
    <scope>NUCLEOTIDE SEQUENCE [LARGE SCALE GENOMIC DNA]</scope>
    <source>
        <strain evidence="3 4">VPI-4506</strain>
    </source>
</reference>
<dbReference type="Gene3D" id="3.55.50.30">
    <property type="match status" value="1"/>
</dbReference>
<dbReference type="Pfam" id="PF04773">
    <property type="entry name" value="FecR"/>
    <property type="match status" value="1"/>
</dbReference>
<dbReference type="PANTHER" id="PTHR30273:SF2">
    <property type="entry name" value="PROTEIN FECR"/>
    <property type="match status" value="1"/>
</dbReference>
<dbReference type="AlphaFoldDB" id="A0ABD6L901"/>
<dbReference type="InterPro" id="IPR006860">
    <property type="entry name" value="FecR"/>
</dbReference>
<dbReference type="Proteomes" id="UP000555193">
    <property type="component" value="Unassembled WGS sequence"/>
</dbReference>
<accession>A0ABD6L901</accession>
<dbReference type="Pfam" id="PF16344">
    <property type="entry name" value="FecR_C"/>
    <property type="match status" value="1"/>
</dbReference>
<proteinExistence type="predicted"/>
<dbReference type="InterPro" id="IPR012373">
    <property type="entry name" value="Ferrdict_sens_TM"/>
</dbReference>
<feature type="domain" description="FecR protein" evidence="1">
    <location>
        <begin position="117"/>
        <end position="211"/>
    </location>
</feature>